<evidence type="ECO:0000313" key="5">
    <source>
        <dbReference type="Proteomes" id="UP001519887"/>
    </source>
</evidence>
<evidence type="ECO:0000256" key="2">
    <source>
        <dbReference type="ARBA" id="ARBA00022679"/>
    </source>
</evidence>
<evidence type="ECO:0000259" key="3">
    <source>
        <dbReference type="Pfam" id="PF06722"/>
    </source>
</evidence>
<dbReference type="SUPFAM" id="SSF53756">
    <property type="entry name" value="UDP-Glycosyltransferase/glycogen phosphorylase"/>
    <property type="match status" value="1"/>
</dbReference>
<keyword evidence="5" id="KW-1185">Reference proteome</keyword>
<dbReference type="InterPro" id="IPR010610">
    <property type="entry name" value="EryCIII-like_C"/>
</dbReference>
<feature type="non-terminal residue" evidence="4">
    <location>
        <position position="362"/>
    </location>
</feature>
<gene>
    <name evidence="4" type="ORF">K0U00_13035</name>
</gene>
<keyword evidence="2 4" id="KW-0808">Transferase</keyword>
<comment type="similarity">
    <text evidence="1">Belongs to the UDP-glycosyltransferase family.</text>
</comment>
<dbReference type="InterPro" id="IPR050426">
    <property type="entry name" value="Glycosyltransferase_28"/>
</dbReference>
<evidence type="ECO:0000313" key="4">
    <source>
        <dbReference type="EMBL" id="MBW7454960.1"/>
    </source>
</evidence>
<dbReference type="Gene3D" id="3.40.50.2000">
    <property type="entry name" value="Glycogen Phosphorylase B"/>
    <property type="match status" value="2"/>
</dbReference>
<dbReference type="GO" id="GO:0016740">
    <property type="term" value="F:transferase activity"/>
    <property type="evidence" value="ECO:0007669"/>
    <property type="project" value="UniProtKB-KW"/>
</dbReference>
<sequence>MGNVLFIGFPGEGHVNPTVGLVKELTSKGEKVTYYCTEKFRERMEGAGAEVRIYEDFVEELLSKAGQTDRDPFMFMEFLLRNSERLYESILPQVQRENYDYVIYDHIFLAGWMLAETLQVPKIASCTTFAFHPEWENPMKDLIPPAKLAEFRGKIDDWSEQMQTQYQLDLSFLKQQMGIMCHPVDMTIVYTSTYFQPKADRFDGSFHFVGPSIADRADAPDFPLHKLKGRKVVFISMGTVFNQQNAYYEMCFEAFKDLDAVVVMSVGKKTDLSDLPSIPDHFIVRNYVPQLEVLQYSDVFFTHGGMNSSSEGLFFDTPLAVVPVSADQPIVAGRVAELGAGIALKLSEISPAQLRETAKKLL</sequence>
<accession>A0ABS7C244</accession>
<feature type="domain" description="Erythromycin biosynthesis protein CIII-like C-terminal" evidence="3">
    <location>
        <begin position="253"/>
        <end position="361"/>
    </location>
</feature>
<dbReference type="PANTHER" id="PTHR48050">
    <property type="entry name" value="STEROL 3-BETA-GLUCOSYLTRANSFERASE"/>
    <property type="match status" value="1"/>
</dbReference>
<dbReference type="InterPro" id="IPR002213">
    <property type="entry name" value="UDP_glucos_trans"/>
</dbReference>
<dbReference type="CDD" id="cd03784">
    <property type="entry name" value="GT1_Gtf-like"/>
    <property type="match status" value="1"/>
</dbReference>
<comment type="caution">
    <text evidence="4">The sequence shown here is derived from an EMBL/GenBank/DDBJ whole genome shotgun (WGS) entry which is preliminary data.</text>
</comment>
<dbReference type="Pfam" id="PF06722">
    <property type="entry name" value="EryCIII-like_C"/>
    <property type="match status" value="1"/>
</dbReference>
<dbReference type="Proteomes" id="UP001519887">
    <property type="component" value="Unassembled WGS sequence"/>
</dbReference>
<reference evidence="4 5" key="1">
    <citation type="submission" date="2021-07" db="EMBL/GenBank/DDBJ databases">
        <title>Paenibacillus radiodurans sp. nov., isolated from the southeastern edge of Tengger Desert.</title>
        <authorList>
            <person name="Zhang G."/>
        </authorList>
    </citation>
    <scope>NUCLEOTIDE SEQUENCE [LARGE SCALE GENOMIC DNA]</scope>
    <source>
        <strain evidence="4 5">CCM 7311</strain>
    </source>
</reference>
<dbReference type="NCBIfam" id="TIGR01426">
    <property type="entry name" value="MGT"/>
    <property type="match status" value="1"/>
</dbReference>
<evidence type="ECO:0000256" key="1">
    <source>
        <dbReference type="ARBA" id="ARBA00009995"/>
    </source>
</evidence>
<name>A0ABS7C244_9BACL</name>
<dbReference type="PANTHER" id="PTHR48050:SF13">
    <property type="entry name" value="STEROL 3-BETA-GLUCOSYLTRANSFERASE UGT80A2"/>
    <property type="match status" value="1"/>
</dbReference>
<organism evidence="4 5">
    <name type="scientific">Paenibacillus sepulcri</name>
    <dbReference type="NCBI Taxonomy" id="359917"/>
    <lineage>
        <taxon>Bacteria</taxon>
        <taxon>Bacillati</taxon>
        <taxon>Bacillota</taxon>
        <taxon>Bacilli</taxon>
        <taxon>Bacillales</taxon>
        <taxon>Paenibacillaceae</taxon>
        <taxon>Paenibacillus</taxon>
    </lineage>
</organism>
<protein>
    <submittedName>
        <fullName evidence="4">Glycosyl transferase</fullName>
    </submittedName>
</protein>
<dbReference type="EMBL" id="JAHZIK010000280">
    <property type="protein sequence ID" value="MBW7454960.1"/>
    <property type="molecule type" value="Genomic_DNA"/>
</dbReference>
<dbReference type="InterPro" id="IPR006326">
    <property type="entry name" value="UDPGT_MGT-like"/>
</dbReference>
<proteinExistence type="inferred from homology"/>